<keyword evidence="4" id="KW-1185">Reference proteome</keyword>
<dbReference type="InterPro" id="IPR007791">
    <property type="entry name" value="DjlA_N"/>
</dbReference>
<proteinExistence type="predicted"/>
<dbReference type="EMBL" id="JADHEI010000045">
    <property type="protein sequence ID" value="MBF2735635.1"/>
    <property type="molecule type" value="Genomic_DNA"/>
</dbReference>
<accession>A0A930UCZ5</accession>
<keyword evidence="1" id="KW-0812">Transmembrane</keyword>
<evidence type="ECO:0000313" key="4">
    <source>
        <dbReference type="Proteomes" id="UP000604381"/>
    </source>
</evidence>
<feature type="transmembrane region" description="Helical" evidence="1">
    <location>
        <begin position="14"/>
        <end position="32"/>
    </location>
</feature>
<reference evidence="3" key="1">
    <citation type="submission" date="2020-10" db="EMBL/GenBank/DDBJ databases">
        <title>An improved Amphimedon queenslandica hologenome assembly reveals how three proteobacterial symbionts can extend the metabolic phenotypic of their marine sponge host.</title>
        <authorList>
            <person name="Degnan B."/>
            <person name="Degnan S."/>
            <person name="Xiang X."/>
        </authorList>
    </citation>
    <scope>NUCLEOTIDE SEQUENCE</scope>
    <source>
        <strain evidence="3">AqS2</strain>
    </source>
</reference>
<keyword evidence="1" id="KW-1133">Transmembrane helix</keyword>
<comment type="caution">
    <text evidence="3">The sequence shown here is derived from an EMBL/GenBank/DDBJ whole genome shotgun (WGS) entry which is preliminary data.</text>
</comment>
<dbReference type="AlphaFoldDB" id="A0A930UCZ5"/>
<gene>
    <name evidence="3" type="ORF">ISN26_06130</name>
</gene>
<organism evidence="3 4">
    <name type="scientific">Candidatus Amphirhobacter heronislandensis</name>
    <dbReference type="NCBI Taxonomy" id="1732024"/>
    <lineage>
        <taxon>Bacteria</taxon>
        <taxon>Pseudomonadati</taxon>
        <taxon>Pseudomonadota</taxon>
        <taxon>Gammaproteobacteria</taxon>
        <taxon>Candidatus Tethybacterales</taxon>
        <taxon>Candidatus Tethybacteraceae</taxon>
        <taxon>Candidatus Amphirhobacter</taxon>
    </lineage>
</organism>
<dbReference type="Proteomes" id="UP000604381">
    <property type="component" value="Unassembled WGS sequence"/>
</dbReference>
<feature type="domain" description="Co-chaperone DjlA N-terminal" evidence="2">
    <location>
        <begin position="57"/>
        <end position="161"/>
    </location>
</feature>
<evidence type="ECO:0000259" key="2">
    <source>
        <dbReference type="Pfam" id="PF05099"/>
    </source>
</evidence>
<protein>
    <submittedName>
        <fullName evidence="3">TerB family tellurite resistance protein</fullName>
    </submittedName>
</protein>
<dbReference type="InterPro" id="IPR029024">
    <property type="entry name" value="TerB-like"/>
</dbReference>
<dbReference type="Pfam" id="PF05099">
    <property type="entry name" value="TerB"/>
    <property type="match status" value="1"/>
</dbReference>
<name>A0A930UCZ5_9GAMM</name>
<sequence length="265" mass="30198">MTDKKDNNHWLKSLVIFAVGAGAGAGAAAFYLSAKNKKQLREVLDLEDPQDTTALRALYVIAHEMVHADGVEEVRELRMLVDLVRKFLNRPGMGKEQILREYRQYRGVKMADEEFLALSQAYRSRLFICALHIAFSDEKFPDEEMQVLRDIAERLGLLEKETTEKLEHIANIEDVREMISRLPQLDIRQWACEVLQVPLNVTPGECGEARRRVIRVVLNIDINATEEQCQEAYIRLEAEAREEVNDRIDEIDEAFSLLTSAGAGA</sequence>
<dbReference type="CDD" id="cd07177">
    <property type="entry name" value="terB_like"/>
    <property type="match status" value="1"/>
</dbReference>
<keyword evidence="1" id="KW-0472">Membrane</keyword>
<dbReference type="SUPFAM" id="SSF158682">
    <property type="entry name" value="TerB-like"/>
    <property type="match status" value="1"/>
</dbReference>
<evidence type="ECO:0000256" key="1">
    <source>
        <dbReference type="SAM" id="Phobius"/>
    </source>
</evidence>
<dbReference type="Gene3D" id="1.10.3680.10">
    <property type="entry name" value="TerB-like"/>
    <property type="match status" value="1"/>
</dbReference>
<evidence type="ECO:0000313" key="3">
    <source>
        <dbReference type="EMBL" id="MBF2735635.1"/>
    </source>
</evidence>